<name>A0A1H8KM01_9EURY</name>
<evidence type="ECO:0000259" key="2">
    <source>
        <dbReference type="Pfam" id="PF01243"/>
    </source>
</evidence>
<dbReference type="PANTHER" id="PTHR35176:SF6">
    <property type="entry name" value="HEME OXYGENASE HI_0854-RELATED"/>
    <property type="match status" value="1"/>
</dbReference>
<dbReference type="AlphaFoldDB" id="A0A1H8KM01"/>
<dbReference type="GO" id="GO:0016627">
    <property type="term" value="F:oxidoreductase activity, acting on the CH-CH group of donors"/>
    <property type="evidence" value="ECO:0007669"/>
    <property type="project" value="TreeGrafter"/>
</dbReference>
<keyword evidence="4" id="KW-1185">Reference proteome</keyword>
<gene>
    <name evidence="3" type="ORF">SAMN05216388_1006110</name>
</gene>
<keyword evidence="1" id="KW-0560">Oxidoreductase</keyword>
<dbReference type="InterPro" id="IPR011576">
    <property type="entry name" value="Pyridox_Oxase_N"/>
</dbReference>
<dbReference type="Pfam" id="PF01243">
    <property type="entry name" value="PNPOx_N"/>
    <property type="match status" value="1"/>
</dbReference>
<dbReference type="GO" id="GO:0005829">
    <property type="term" value="C:cytosol"/>
    <property type="evidence" value="ECO:0007669"/>
    <property type="project" value="TreeGrafter"/>
</dbReference>
<dbReference type="GO" id="GO:0070967">
    <property type="term" value="F:coenzyme F420 binding"/>
    <property type="evidence" value="ECO:0007669"/>
    <property type="project" value="TreeGrafter"/>
</dbReference>
<sequence length="127" mass="14247">MATVSDEAEALLTSEPLVAHLATCRDSRPHAAPIWYVYRDGLIEIATTGTKLENIRHNPAVALSIQKDEDGDPRWGMTVRGTADVVKSESERINRRLNEKYGADEDAWDENTGVRIEVGSVDYWIYD</sequence>
<evidence type="ECO:0000313" key="4">
    <source>
        <dbReference type="Proteomes" id="UP000198775"/>
    </source>
</evidence>
<proteinExistence type="predicted"/>
<dbReference type="RefSeq" id="WP_092659094.1">
    <property type="nucleotide sequence ID" value="NZ_FOCX01000006.1"/>
</dbReference>
<feature type="domain" description="Pyridoxamine 5'-phosphate oxidase N-terminal" evidence="2">
    <location>
        <begin position="6"/>
        <end position="106"/>
    </location>
</feature>
<evidence type="ECO:0000256" key="1">
    <source>
        <dbReference type="ARBA" id="ARBA00023002"/>
    </source>
</evidence>
<dbReference type="OrthoDB" id="4669at2157"/>
<dbReference type="Gene3D" id="2.30.110.10">
    <property type="entry name" value="Electron Transport, Fmn-binding Protein, Chain A"/>
    <property type="match status" value="1"/>
</dbReference>
<dbReference type="InterPro" id="IPR052019">
    <property type="entry name" value="F420H2_bilvrd_red/Heme_oxyg"/>
</dbReference>
<organism evidence="3 4">
    <name type="scientific">Halorientalis persicus</name>
    <dbReference type="NCBI Taxonomy" id="1367881"/>
    <lineage>
        <taxon>Archaea</taxon>
        <taxon>Methanobacteriati</taxon>
        <taxon>Methanobacteriota</taxon>
        <taxon>Stenosarchaea group</taxon>
        <taxon>Halobacteria</taxon>
        <taxon>Halobacteriales</taxon>
        <taxon>Haloarculaceae</taxon>
        <taxon>Halorientalis</taxon>
    </lineage>
</organism>
<dbReference type="Proteomes" id="UP000198775">
    <property type="component" value="Unassembled WGS sequence"/>
</dbReference>
<protein>
    <submittedName>
        <fullName evidence="3">Pyridoxamine 5'-phosphate oxidase</fullName>
    </submittedName>
</protein>
<evidence type="ECO:0000313" key="3">
    <source>
        <dbReference type="EMBL" id="SEN93973.1"/>
    </source>
</evidence>
<dbReference type="PANTHER" id="PTHR35176">
    <property type="entry name" value="HEME OXYGENASE HI_0854-RELATED"/>
    <property type="match status" value="1"/>
</dbReference>
<dbReference type="EMBL" id="FOCX01000006">
    <property type="protein sequence ID" value="SEN93973.1"/>
    <property type="molecule type" value="Genomic_DNA"/>
</dbReference>
<dbReference type="InterPro" id="IPR012349">
    <property type="entry name" value="Split_barrel_FMN-bd"/>
</dbReference>
<dbReference type="SUPFAM" id="SSF50475">
    <property type="entry name" value="FMN-binding split barrel"/>
    <property type="match status" value="1"/>
</dbReference>
<accession>A0A1H8KM01</accession>
<reference evidence="4" key="1">
    <citation type="submission" date="2016-10" db="EMBL/GenBank/DDBJ databases">
        <authorList>
            <person name="Varghese N."/>
            <person name="Submissions S."/>
        </authorList>
    </citation>
    <scope>NUCLEOTIDE SEQUENCE [LARGE SCALE GENOMIC DNA]</scope>
    <source>
        <strain evidence="4">IBRC-M 10043</strain>
    </source>
</reference>